<keyword evidence="2" id="KW-1185">Reference proteome</keyword>
<dbReference type="STRING" id="768704.Desmer_0374"/>
<sequence>MFNQTISRQLGITYMDVKQIVIDCGFANEIDWQEDIKFENINESRFIEEVAWVILSSGMKESIIRRVFPEICRLFYNWKSSKIVIRNKELCLVNALKYFNNPGKIKAIISIIEVLDNIGFTNVKQKIQEQGINYLRTFPYIGPVTSYHLAKNIGLEVAKPDRHLKRIADKAGFESVDNLCTVISNVTGDKVSVIDIVLWRFATIKTNYLDYFDSWITT</sequence>
<name>J7ILK2_DESMD</name>
<organism evidence="1 2">
    <name type="scientific">Desulfosporosinus meridiei (strain ATCC BAA-275 / DSM 13257 / KCTC 12902 / NCIMB 13706 / S10)</name>
    <dbReference type="NCBI Taxonomy" id="768704"/>
    <lineage>
        <taxon>Bacteria</taxon>
        <taxon>Bacillati</taxon>
        <taxon>Bacillota</taxon>
        <taxon>Clostridia</taxon>
        <taxon>Eubacteriales</taxon>
        <taxon>Desulfitobacteriaceae</taxon>
        <taxon>Desulfosporosinus</taxon>
    </lineage>
</organism>
<dbReference type="EMBL" id="CP003629">
    <property type="protein sequence ID" value="AFQ42430.1"/>
    <property type="molecule type" value="Genomic_DNA"/>
</dbReference>
<reference evidence="1 2" key="1">
    <citation type="journal article" date="2012" name="J. Bacteriol.">
        <title>Complete genome sequences of Desulfosporosinus orientis DSM765T, Desulfosporosinus youngiae DSM17734T, Desulfosporosinus meridiei DSM13257T, and Desulfosporosinus acidiphilus DSM22704T.</title>
        <authorList>
            <person name="Pester M."/>
            <person name="Brambilla E."/>
            <person name="Alazard D."/>
            <person name="Rattei T."/>
            <person name="Weinmaier T."/>
            <person name="Han J."/>
            <person name="Lucas S."/>
            <person name="Lapidus A."/>
            <person name="Cheng J.F."/>
            <person name="Goodwin L."/>
            <person name="Pitluck S."/>
            <person name="Peters L."/>
            <person name="Ovchinnikova G."/>
            <person name="Teshima H."/>
            <person name="Detter J.C."/>
            <person name="Han C.S."/>
            <person name="Tapia R."/>
            <person name="Land M.L."/>
            <person name="Hauser L."/>
            <person name="Kyrpides N.C."/>
            <person name="Ivanova N.N."/>
            <person name="Pagani I."/>
            <person name="Huntmann M."/>
            <person name="Wei C.L."/>
            <person name="Davenport K.W."/>
            <person name="Daligault H."/>
            <person name="Chain P.S."/>
            <person name="Chen A."/>
            <person name="Mavromatis K."/>
            <person name="Markowitz V."/>
            <person name="Szeto E."/>
            <person name="Mikhailova N."/>
            <person name="Pati A."/>
            <person name="Wagner M."/>
            <person name="Woyke T."/>
            <person name="Ollivier B."/>
            <person name="Klenk H.P."/>
            <person name="Spring S."/>
            <person name="Loy A."/>
        </authorList>
    </citation>
    <scope>NUCLEOTIDE SEQUENCE [LARGE SCALE GENOMIC DNA]</scope>
    <source>
        <strain evidence="2">ATCC BAA-275 / DSM 13257 / NCIMB 13706 / S10</strain>
    </source>
</reference>
<evidence type="ECO:0000313" key="2">
    <source>
        <dbReference type="Proteomes" id="UP000005262"/>
    </source>
</evidence>
<proteinExistence type="predicted"/>
<dbReference type="AlphaFoldDB" id="J7ILK2"/>
<protein>
    <recommendedName>
        <fullName evidence="3">3-methyladenine DNA glycosylase/8-oxoguanine DNA glycosylase</fullName>
    </recommendedName>
</protein>
<dbReference type="eggNOG" id="ENOG503426Y">
    <property type="taxonomic scope" value="Bacteria"/>
</dbReference>
<accession>J7ILK2</accession>
<evidence type="ECO:0008006" key="3">
    <source>
        <dbReference type="Google" id="ProtNLM"/>
    </source>
</evidence>
<evidence type="ECO:0000313" key="1">
    <source>
        <dbReference type="EMBL" id="AFQ42430.1"/>
    </source>
</evidence>
<gene>
    <name evidence="1" type="ordered locus">Desmer_0374</name>
</gene>
<dbReference type="RefSeq" id="WP_014901352.1">
    <property type="nucleotide sequence ID" value="NC_018515.1"/>
</dbReference>
<dbReference type="HOGENOM" id="CLU_1265249_0_0_9"/>
<dbReference type="Proteomes" id="UP000005262">
    <property type="component" value="Chromosome"/>
</dbReference>
<reference evidence="2" key="2">
    <citation type="submission" date="2012-08" db="EMBL/GenBank/DDBJ databases">
        <title>Finished genome of Desulfosporosinus meridiei DSM 13257.</title>
        <authorList>
            <person name="Huntemann M."/>
            <person name="Wei C.-L."/>
            <person name="Han J."/>
            <person name="Detter J.C."/>
            <person name="Han C."/>
            <person name="Davenport K."/>
            <person name="Daligault H."/>
            <person name="Erkkila T."/>
            <person name="Gu W."/>
            <person name="Munk A.C.C."/>
            <person name="Teshima H."/>
            <person name="Xu Y."/>
            <person name="Chain P."/>
            <person name="Tapia R."/>
            <person name="Chen A."/>
            <person name="Krypides N."/>
            <person name="Mavromatis K."/>
            <person name="Markowitz V."/>
            <person name="Szeto E."/>
            <person name="Ivanova N."/>
            <person name="Mikhailova N."/>
            <person name="Ovchinnikova G."/>
            <person name="Pagani I."/>
            <person name="Pati A."/>
            <person name="Goodwin L."/>
            <person name="Peters L."/>
            <person name="Pitluck S."/>
            <person name="Woyke T."/>
            <person name="Pester M."/>
            <person name="Spring S."/>
            <person name="Ollivier B."/>
            <person name="Rattei T."/>
            <person name="Klenk H.-P."/>
            <person name="Wagner M."/>
            <person name="Loy A."/>
        </authorList>
    </citation>
    <scope>NUCLEOTIDE SEQUENCE [LARGE SCALE GENOMIC DNA]</scope>
    <source>
        <strain evidence="2">ATCC BAA-275 / DSM 13257 / NCIMB 13706 / S10</strain>
    </source>
</reference>
<dbReference type="KEGG" id="dmi:Desmer_0374"/>